<evidence type="ECO:0000256" key="10">
    <source>
        <dbReference type="ARBA" id="ARBA00023204"/>
    </source>
</evidence>
<dbReference type="CDD" id="cd04488">
    <property type="entry name" value="RecG_wedge_OBF"/>
    <property type="match status" value="1"/>
</dbReference>
<dbReference type="EC" id="5.6.2.4" evidence="13 15"/>
<keyword evidence="11" id="KW-0413">Isomerase</keyword>
<evidence type="ECO:0000313" key="19">
    <source>
        <dbReference type="EMBL" id="GAP40118.1"/>
    </source>
</evidence>
<dbReference type="GO" id="GO:0003677">
    <property type="term" value="F:DNA binding"/>
    <property type="evidence" value="ECO:0007669"/>
    <property type="project" value="UniProtKB-KW"/>
</dbReference>
<dbReference type="InterPro" id="IPR047112">
    <property type="entry name" value="RecG/Mfd"/>
</dbReference>
<dbReference type="PATRIC" id="fig|1678840.3.peg.1301"/>
<evidence type="ECO:0000256" key="16">
    <source>
        <dbReference type="SAM" id="MobiDB-lite"/>
    </source>
</evidence>
<dbReference type="PANTHER" id="PTHR47964">
    <property type="entry name" value="ATP-DEPENDENT DNA HELICASE HOMOLOG RECG, CHLOROPLASTIC"/>
    <property type="match status" value="1"/>
</dbReference>
<evidence type="ECO:0000256" key="12">
    <source>
        <dbReference type="ARBA" id="ARBA00034617"/>
    </source>
</evidence>
<dbReference type="InterPro" id="IPR045562">
    <property type="entry name" value="RecG_dom3_C"/>
</dbReference>
<dbReference type="InterPro" id="IPR027417">
    <property type="entry name" value="P-loop_NTPase"/>
</dbReference>
<gene>
    <name evidence="19" type="ORF">ATC1_1384</name>
</gene>
<keyword evidence="10 15" id="KW-0234">DNA repair</keyword>
<dbReference type="Gene3D" id="2.40.50.140">
    <property type="entry name" value="Nucleic acid-binding proteins"/>
    <property type="match status" value="1"/>
</dbReference>
<dbReference type="NCBIfam" id="NF008168">
    <property type="entry name" value="PRK10917.2-2"/>
    <property type="match status" value="1"/>
</dbReference>
<keyword evidence="6 15" id="KW-0347">Helicase</keyword>
<dbReference type="Pfam" id="PF00270">
    <property type="entry name" value="DEAD"/>
    <property type="match status" value="1"/>
</dbReference>
<dbReference type="CDD" id="cd17992">
    <property type="entry name" value="DEXHc_RecG"/>
    <property type="match status" value="1"/>
</dbReference>
<comment type="similarity">
    <text evidence="1 15">Belongs to the helicase family. RecG subfamily.</text>
</comment>
<dbReference type="InterPro" id="IPR012340">
    <property type="entry name" value="NA-bd_OB-fold"/>
</dbReference>
<dbReference type="NCBIfam" id="TIGR00643">
    <property type="entry name" value="recG"/>
    <property type="match status" value="1"/>
</dbReference>
<dbReference type="InterPro" id="IPR033454">
    <property type="entry name" value="RecG_wedge"/>
</dbReference>
<dbReference type="InterPro" id="IPR001650">
    <property type="entry name" value="Helicase_C-like"/>
</dbReference>
<evidence type="ECO:0000256" key="6">
    <source>
        <dbReference type="ARBA" id="ARBA00022806"/>
    </source>
</evidence>
<dbReference type="SMART" id="SM00490">
    <property type="entry name" value="HELICc"/>
    <property type="match status" value="1"/>
</dbReference>
<feature type="region of interest" description="Disordered" evidence="16">
    <location>
        <begin position="110"/>
        <end position="129"/>
    </location>
</feature>
<comment type="function">
    <text evidence="15">Plays a critical role in recombination and DNA repair. Helps process Holliday junction intermediates to mature products by catalyzing branch migration. Has replication fork regression activity, unwinds stalled or blocked replication forks to make a HJ that can be resolved. Has a DNA unwinding activity characteristic of a DNA helicase with 3'-5' polarity.</text>
</comment>
<evidence type="ECO:0000256" key="14">
    <source>
        <dbReference type="ARBA" id="ARBA00048988"/>
    </source>
</evidence>
<dbReference type="RefSeq" id="WP_062279144.1">
    <property type="nucleotide sequence ID" value="NZ_DF968181.1"/>
</dbReference>
<dbReference type="Pfam" id="PF17191">
    <property type="entry name" value="RecG_wedge"/>
    <property type="match status" value="1"/>
</dbReference>
<dbReference type="Proteomes" id="UP000053370">
    <property type="component" value="Unassembled WGS sequence"/>
</dbReference>
<dbReference type="InterPro" id="IPR011545">
    <property type="entry name" value="DEAD/DEAH_box_helicase_dom"/>
</dbReference>
<dbReference type="PROSITE" id="PS51192">
    <property type="entry name" value="HELICASE_ATP_BIND_1"/>
    <property type="match status" value="1"/>
</dbReference>
<evidence type="ECO:0000256" key="15">
    <source>
        <dbReference type="RuleBase" id="RU363016"/>
    </source>
</evidence>
<protein>
    <recommendedName>
        <fullName evidence="2 15">ATP-dependent DNA helicase RecG</fullName>
        <ecNumber evidence="13 15">5.6.2.4</ecNumber>
    </recommendedName>
</protein>
<evidence type="ECO:0000256" key="11">
    <source>
        <dbReference type="ARBA" id="ARBA00023235"/>
    </source>
</evidence>
<comment type="catalytic activity">
    <reaction evidence="14 15">
        <text>ATP + H2O = ADP + phosphate + H(+)</text>
        <dbReference type="Rhea" id="RHEA:13065"/>
        <dbReference type="ChEBI" id="CHEBI:15377"/>
        <dbReference type="ChEBI" id="CHEBI:15378"/>
        <dbReference type="ChEBI" id="CHEBI:30616"/>
        <dbReference type="ChEBI" id="CHEBI:43474"/>
        <dbReference type="ChEBI" id="CHEBI:456216"/>
        <dbReference type="EC" id="5.6.2.4"/>
    </reaction>
</comment>
<dbReference type="GO" id="GO:0016887">
    <property type="term" value="F:ATP hydrolysis activity"/>
    <property type="evidence" value="ECO:0007669"/>
    <property type="project" value="RHEA"/>
</dbReference>
<feature type="domain" description="Helicase C-terminal" evidence="18">
    <location>
        <begin position="637"/>
        <end position="796"/>
    </location>
</feature>
<sequence length="866" mass="97703">MLSPIEKLQRFIQLEINRGYDNRAVVGGLDKFQSIWQKEASGASIPKDVIETVSVFLCSYGSLDINQREQSIQDMISSIGRMPESLIKKSDLNTKHNKTIRTNYASLEQPENPMIQNSGSLQKAERKTANERSVVIENDENLADMQSASEKPAGDLASRERKMYRKRERSSSDPSLDSSVINIPGIGVQNAKALAKQNVYSVRDFLYYFPRRYDDYSQFKTINKLIPDESVTVIGIVYSVENQTRGKYQITEAVVGDGTGYIRVSWFNQPWLVHQIRVSQPIVLSGKIDIYLGRPVMNNPDWEPSEQENLNTSRIVPIYSVNSNLKQNFLRRMAFNTVRHWSGYLQEFLPDSVLDSANLLPLTKAIEQIHFPSNQDMLQEARKRLAFDEIFILQLCVLLQKRQWISNTADRFEISDDMLNRWKECLPYQLTNAQVNAIADIRKDLNSGSPMNRLIQGDVGSGKTIIACIAAAIVSNSDGQSVLMAPTSILAEQHYRNFLLFLEQIRNDGANIQIQPEQIALLIGSTPENQKREIKEKLSSGEILVVIGTHAIIEDPVKFKNLQLAIIDEQHRFGVEQRAALRSKGTNPHLLVMTATPIPRSLALTIYGDLDLTLIDEMPAGRKPVETFVMQAISRERIYQLIEREIKSGHQAFIIYPLVEQGDDDEREGKAAVEAQSRLQQEIFPDLRISLLHGRMKGDEKDAVLQAFKNREADILVSTSVIEVGVDVPNATVMLIEGADHFGLAQLHQFRGRVGRGADRSYCILIPENDSAAENERLKAMTETNDGFKLAEYDLNMRGPGDFIGNRQSGFMDLRLASLTDIRLIEKARAEAEKLFEQDPDLSSEANQFLKDEVDKALQSRSGEIS</sequence>
<dbReference type="PANTHER" id="PTHR47964:SF1">
    <property type="entry name" value="ATP-DEPENDENT DNA HELICASE HOMOLOG RECG, CHLOROPLASTIC"/>
    <property type="match status" value="1"/>
</dbReference>
<evidence type="ECO:0000256" key="9">
    <source>
        <dbReference type="ARBA" id="ARBA00023172"/>
    </source>
</evidence>
<evidence type="ECO:0000259" key="17">
    <source>
        <dbReference type="PROSITE" id="PS51192"/>
    </source>
</evidence>
<keyword evidence="9 15" id="KW-0233">DNA recombination</keyword>
<evidence type="ECO:0000256" key="2">
    <source>
        <dbReference type="ARBA" id="ARBA00017846"/>
    </source>
</evidence>
<dbReference type="NCBIfam" id="NF008165">
    <property type="entry name" value="PRK10917.1-3"/>
    <property type="match status" value="1"/>
</dbReference>
<reference evidence="19" key="1">
    <citation type="journal article" date="2015" name="Genome Announc.">
        <title>Draft Genome Sequence of Anaerolineae Strain TC1, a Novel Isolate from a Methanogenic Wastewater Treatment System.</title>
        <authorList>
            <person name="Matsuura N."/>
            <person name="Tourlousse D.M."/>
            <person name="Sun L."/>
            <person name="Toyonaga M."/>
            <person name="Kuroda K."/>
            <person name="Ohashi A."/>
            <person name="Cruz R."/>
            <person name="Yamaguchi T."/>
            <person name="Sekiguchi Y."/>
        </authorList>
    </citation>
    <scope>NUCLEOTIDE SEQUENCE [LARGE SCALE GENOMIC DNA]</scope>
    <source>
        <strain evidence="19">TC1</strain>
    </source>
</reference>
<evidence type="ECO:0000256" key="5">
    <source>
        <dbReference type="ARBA" id="ARBA00022801"/>
    </source>
</evidence>
<dbReference type="EMBL" id="DF968181">
    <property type="protein sequence ID" value="GAP40118.1"/>
    <property type="molecule type" value="Genomic_DNA"/>
</dbReference>
<feature type="domain" description="Helicase ATP-binding" evidence="17">
    <location>
        <begin position="444"/>
        <end position="615"/>
    </location>
</feature>
<dbReference type="Gene3D" id="3.40.50.300">
    <property type="entry name" value="P-loop containing nucleotide triphosphate hydrolases"/>
    <property type="match status" value="2"/>
</dbReference>
<dbReference type="STRING" id="1678840.ATC1_1384"/>
<evidence type="ECO:0000259" key="18">
    <source>
        <dbReference type="PROSITE" id="PS51194"/>
    </source>
</evidence>
<keyword evidence="3 15" id="KW-0547">Nucleotide-binding</keyword>
<dbReference type="SUPFAM" id="SSF52540">
    <property type="entry name" value="P-loop containing nucleoside triphosphate hydrolases"/>
    <property type="match status" value="2"/>
</dbReference>
<name>A0A0S7BT11_9CHLR</name>
<dbReference type="AlphaFoldDB" id="A0A0S7BT11"/>
<keyword evidence="5 15" id="KW-0378">Hydrolase</keyword>
<evidence type="ECO:0000256" key="13">
    <source>
        <dbReference type="ARBA" id="ARBA00034808"/>
    </source>
</evidence>
<evidence type="ECO:0000256" key="4">
    <source>
        <dbReference type="ARBA" id="ARBA00022763"/>
    </source>
</evidence>
<keyword evidence="4 15" id="KW-0227">DNA damage</keyword>
<keyword evidence="8" id="KW-0238">DNA-binding</keyword>
<dbReference type="GO" id="GO:0006310">
    <property type="term" value="P:DNA recombination"/>
    <property type="evidence" value="ECO:0007669"/>
    <property type="project" value="UniProtKB-UniRule"/>
</dbReference>
<dbReference type="Pfam" id="PF19833">
    <property type="entry name" value="RecG_dom3_C"/>
    <property type="match status" value="1"/>
</dbReference>
<dbReference type="InterPro" id="IPR014001">
    <property type="entry name" value="Helicase_ATP-bd"/>
</dbReference>
<dbReference type="OrthoDB" id="9804325at2"/>
<dbReference type="Pfam" id="PF00271">
    <property type="entry name" value="Helicase_C"/>
    <property type="match status" value="1"/>
</dbReference>
<keyword evidence="20" id="KW-1185">Reference proteome</keyword>
<evidence type="ECO:0000256" key="1">
    <source>
        <dbReference type="ARBA" id="ARBA00007504"/>
    </source>
</evidence>
<dbReference type="SMART" id="SM00487">
    <property type="entry name" value="DEXDc"/>
    <property type="match status" value="1"/>
</dbReference>
<comment type="catalytic activity">
    <reaction evidence="12 15">
        <text>Couples ATP hydrolysis with the unwinding of duplex DNA by translocating in the 3'-5' direction.</text>
        <dbReference type="EC" id="5.6.2.4"/>
    </reaction>
</comment>
<dbReference type="PROSITE" id="PS51194">
    <property type="entry name" value="HELICASE_CTER"/>
    <property type="match status" value="1"/>
</dbReference>
<dbReference type="InterPro" id="IPR004609">
    <property type="entry name" value="ATP-dep_DNA_helicase_RecG"/>
</dbReference>
<organism evidence="19">
    <name type="scientific">Flexilinea flocculi</name>
    <dbReference type="NCBI Taxonomy" id="1678840"/>
    <lineage>
        <taxon>Bacteria</taxon>
        <taxon>Bacillati</taxon>
        <taxon>Chloroflexota</taxon>
        <taxon>Anaerolineae</taxon>
        <taxon>Anaerolineales</taxon>
        <taxon>Anaerolineaceae</taxon>
        <taxon>Flexilinea</taxon>
    </lineage>
</organism>
<dbReference type="GO" id="GO:0006281">
    <property type="term" value="P:DNA repair"/>
    <property type="evidence" value="ECO:0007669"/>
    <property type="project" value="UniProtKB-UniRule"/>
</dbReference>
<proteinExistence type="inferred from homology"/>
<dbReference type="GO" id="GO:0005524">
    <property type="term" value="F:ATP binding"/>
    <property type="evidence" value="ECO:0007669"/>
    <property type="project" value="UniProtKB-KW"/>
</dbReference>
<feature type="region of interest" description="Disordered" evidence="16">
    <location>
        <begin position="138"/>
        <end position="176"/>
    </location>
</feature>
<evidence type="ECO:0000313" key="20">
    <source>
        <dbReference type="Proteomes" id="UP000053370"/>
    </source>
</evidence>
<dbReference type="GO" id="GO:0043138">
    <property type="term" value="F:3'-5' DNA helicase activity"/>
    <property type="evidence" value="ECO:0007669"/>
    <property type="project" value="UniProtKB-EC"/>
</dbReference>
<dbReference type="SUPFAM" id="SSF50249">
    <property type="entry name" value="Nucleic acid-binding proteins"/>
    <property type="match status" value="1"/>
</dbReference>
<keyword evidence="7 15" id="KW-0067">ATP-binding</keyword>
<evidence type="ECO:0000256" key="8">
    <source>
        <dbReference type="ARBA" id="ARBA00023125"/>
    </source>
</evidence>
<evidence type="ECO:0000256" key="3">
    <source>
        <dbReference type="ARBA" id="ARBA00022741"/>
    </source>
</evidence>
<evidence type="ECO:0000256" key="7">
    <source>
        <dbReference type="ARBA" id="ARBA00022840"/>
    </source>
</evidence>
<accession>A0A0S7BT11</accession>